<dbReference type="EMBL" id="QUTH01001878">
    <property type="protein sequence ID" value="RHZ28888.1"/>
    <property type="molecule type" value="Genomic_DNA"/>
</dbReference>
<evidence type="ECO:0000313" key="6">
    <source>
        <dbReference type="Proteomes" id="UP000285712"/>
    </source>
</evidence>
<reference evidence="5 6" key="1">
    <citation type="submission" date="2018-08" db="EMBL/GenBank/DDBJ databases">
        <title>Aphanomyces genome sequencing and annotation.</title>
        <authorList>
            <person name="Minardi D."/>
            <person name="Oidtmann B."/>
            <person name="Van Der Giezen M."/>
            <person name="Studholme D.J."/>
        </authorList>
    </citation>
    <scope>NUCLEOTIDE SEQUENCE [LARGE SCALE GENOMIC DNA]</scope>
    <source>
        <strain evidence="4 5">Da</strain>
        <strain evidence="3 6">Sv</strain>
    </source>
</reference>
<feature type="region of interest" description="Disordered" evidence="2">
    <location>
        <begin position="165"/>
        <end position="201"/>
    </location>
</feature>
<dbReference type="VEuPathDB" id="FungiDB:H257_04807"/>
<organism evidence="3 6">
    <name type="scientific">Aphanomyces astaci</name>
    <name type="common">Crayfish plague agent</name>
    <dbReference type="NCBI Taxonomy" id="112090"/>
    <lineage>
        <taxon>Eukaryota</taxon>
        <taxon>Sar</taxon>
        <taxon>Stramenopiles</taxon>
        <taxon>Oomycota</taxon>
        <taxon>Saprolegniomycetes</taxon>
        <taxon>Saprolegniales</taxon>
        <taxon>Verrucalvaceae</taxon>
        <taxon>Aphanomyces</taxon>
    </lineage>
</organism>
<name>A0A418DUB8_APHAT</name>
<accession>A0A418DUB8</accession>
<gene>
    <name evidence="3" type="ORF">DYB35_008960</name>
    <name evidence="4" type="ORF">DYB37_006904</name>
</gene>
<feature type="compositionally biased region" description="Low complexity" evidence="2">
    <location>
        <begin position="165"/>
        <end position="176"/>
    </location>
</feature>
<evidence type="ECO:0000256" key="1">
    <source>
        <dbReference type="SAM" id="Coils"/>
    </source>
</evidence>
<dbReference type="Proteomes" id="UP000285712">
    <property type="component" value="Unassembled WGS sequence"/>
</dbReference>
<evidence type="ECO:0000256" key="2">
    <source>
        <dbReference type="SAM" id="MobiDB-lite"/>
    </source>
</evidence>
<proteinExistence type="predicted"/>
<comment type="caution">
    <text evidence="3">The sequence shown here is derived from an EMBL/GenBank/DDBJ whole genome shotgun (WGS) entry which is preliminary data.</text>
</comment>
<evidence type="ECO:0000313" key="4">
    <source>
        <dbReference type="EMBL" id="RHZ28888.1"/>
    </source>
</evidence>
<dbReference type="EMBL" id="QUTG01001272">
    <property type="protein sequence ID" value="RHY99948.1"/>
    <property type="molecule type" value="Genomic_DNA"/>
</dbReference>
<feature type="coiled-coil region" evidence="1">
    <location>
        <begin position="21"/>
        <end position="84"/>
    </location>
</feature>
<keyword evidence="1" id="KW-0175">Coiled coil</keyword>
<sequence length="354" mass="39709">MINVREFQALQTQLLKEGNERFELQEVNKQLTSRVKMLERDLAKKEYELTVAAAANAITTQDDIHELVENNVALKEQVRALKGMLDVMQSVPLHAGDPQSVARTTTASQDMTDFQTVLGKLTAKEEELSAIRVECRMWEEQLMQLKFDLQSERFQSQTLAKAHLQQAKAASSSGSSGKKDAADAPPLSSINPFGFSSNSPSKQSAELQQYKALAMQRAEYWKLSEMALDQANSEIARLKQAVATLEERQLLLQVLVEAAVDEARKETKLAQDTLTLAMKELARLQEQVRDMPLQYTIETKRLRHLVRDLQSDLAGQKTAVDQLKSAALLYSPRNSRGIDVSRKKTPGNVKHISF</sequence>
<evidence type="ECO:0000313" key="5">
    <source>
        <dbReference type="Proteomes" id="UP000285430"/>
    </source>
</evidence>
<protein>
    <submittedName>
        <fullName evidence="3">Uncharacterized protein</fullName>
    </submittedName>
</protein>
<evidence type="ECO:0000313" key="3">
    <source>
        <dbReference type="EMBL" id="RHY99948.1"/>
    </source>
</evidence>
<feature type="coiled-coil region" evidence="1">
    <location>
        <begin position="228"/>
        <end position="326"/>
    </location>
</feature>
<feature type="compositionally biased region" description="Polar residues" evidence="2">
    <location>
        <begin position="188"/>
        <end position="201"/>
    </location>
</feature>
<dbReference type="Proteomes" id="UP000285430">
    <property type="component" value="Unassembled WGS sequence"/>
</dbReference>
<dbReference type="AlphaFoldDB" id="A0A418DUB8"/>